<reference evidence="4" key="3">
    <citation type="submission" date="2016-11" db="EMBL/GenBank/DDBJ databases">
        <authorList>
            <person name="Varghese N."/>
            <person name="Submissions S."/>
        </authorList>
    </citation>
    <scope>NUCLEOTIDE SEQUENCE [LARGE SCALE GENOMIC DNA]</scope>
    <source>
        <strain evidence="4">DX253</strain>
    </source>
</reference>
<evidence type="ECO:0000313" key="2">
    <source>
        <dbReference type="EMBL" id="SHK24216.1"/>
    </source>
</evidence>
<evidence type="ECO:0000313" key="1">
    <source>
        <dbReference type="EMBL" id="EFW90861.1"/>
    </source>
</evidence>
<organism evidence="1 3">
    <name type="scientific">Haladaptatus paucihalophilus DX253</name>
    <dbReference type="NCBI Taxonomy" id="797209"/>
    <lineage>
        <taxon>Archaea</taxon>
        <taxon>Methanobacteriati</taxon>
        <taxon>Methanobacteriota</taxon>
        <taxon>Stenosarchaea group</taxon>
        <taxon>Halobacteria</taxon>
        <taxon>Halobacteriales</taxon>
        <taxon>Haladaptataceae</taxon>
        <taxon>Haladaptatus</taxon>
    </lineage>
</organism>
<dbReference type="EMBL" id="AEMG01000019">
    <property type="protein sequence ID" value="EFW90861.1"/>
    <property type="molecule type" value="Genomic_DNA"/>
</dbReference>
<name>E7QX58_HALPU</name>
<gene>
    <name evidence="2" type="ORF">SAMN05444342_1077</name>
    <name evidence="1" type="ORF">ZOD2009_16983</name>
</gene>
<dbReference type="eggNOG" id="arCOG03113">
    <property type="taxonomic scope" value="Archaea"/>
</dbReference>
<protein>
    <submittedName>
        <fullName evidence="1">Uncharacterized ACR</fullName>
    </submittedName>
</protein>
<proteinExistence type="predicted"/>
<dbReference type="PATRIC" id="fig|797209.4.peg.3322"/>
<reference evidence="1 3" key="1">
    <citation type="journal article" date="2014" name="ISME J.">
        <title>Trehalose/2-sulfotrehalose biosynthesis and glycine-betaine uptake are widely spread mechanisms for osmoadaptation in the Halobacteriales.</title>
        <authorList>
            <person name="Youssef N.H."/>
            <person name="Savage-Ashlock K.N."/>
            <person name="McCully A.L."/>
            <person name="Luedtke B."/>
            <person name="Shaw E.I."/>
            <person name="Hoff W.D."/>
            <person name="Elshahed M.S."/>
        </authorList>
    </citation>
    <scope>NUCLEOTIDE SEQUENCE [LARGE SCALE GENOMIC DNA]</scope>
    <source>
        <strain evidence="1 3">DX253</strain>
    </source>
</reference>
<evidence type="ECO:0000313" key="3">
    <source>
        <dbReference type="Proteomes" id="UP000003751"/>
    </source>
</evidence>
<keyword evidence="4" id="KW-1185">Reference proteome</keyword>
<dbReference type="Proteomes" id="UP000184203">
    <property type="component" value="Unassembled WGS sequence"/>
</dbReference>
<dbReference type="Proteomes" id="UP000003751">
    <property type="component" value="Unassembled WGS sequence"/>
</dbReference>
<dbReference type="Gene3D" id="2.60.120.1140">
    <property type="entry name" value="Protein of unknown function DUF192"/>
    <property type="match status" value="1"/>
</dbReference>
<reference evidence="2" key="2">
    <citation type="submission" date="2016-11" db="EMBL/GenBank/DDBJ databases">
        <authorList>
            <person name="Jaros S."/>
            <person name="Januszkiewicz K."/>
            <person name="Wedrychowicz H."/>
        </authorList>
    </citation>
    <scope>NUCLEOTIDE SEQUENCE [LARGE SCALE GENOMIC DNA]</scope>
    <source>
        <strain evidence="2">DX253</strain>
    </source>
</reference>
<dbReference type="EMBL" id="FRAN01000001">
    <property type="protein sequence ID" value="SHK24216.1"/>
    <property type="molecule type" value="Genomic_DNA"/>
</dbReference>
<dbReference type="InterPro" id="IPR003795">
    <property type="entry name" value="DUF192"/>
</dbReference>
<accession>E7QX58</accession>
<evidence type="ECO:0000313" key="4">
    <source>
        <dbReference type="Proteomes" id="UP000184203"/>
    </source>
</evidence>
<dbReference type="OrthoDB" id="64208at2157"/>
<dbReference type="RefSeq" id="WP_007981807.1">
    <property type="nucleotide sequence ID" value="NZ_AEMG01000019.1"/>
</dbReference>
<dbReference type="AlphaFoldDB" id="E7QX58"/>
<dbReference type="InterPro" id="IPR038695">
    <property type="entry name" value="Saro_0823-like_sf"/>
</dbReference>
<sequence length="115" mass="12646">MRVVHESDGRSETLANDVETADSFLSQAKGLMFRRSIPDDYALAFRFDDVDARDVHMVFVPFPLDGVWAVDGEVQRVKRLSAWTGLGKAEADTLFELPAGSASDVSVGDTVRLVE</sequence>
<dbReference type="Pfam" id="PF02643">
    <property type="entry name" value="DUF192"/>
    <property type="match status" value="1"/>
</dbReference>